<dbReference type="RefSeq" id="WP_161057739.1">
    <property type="nucleotide sequence ID" value="NZ_WWCT01000029.1"/>
</dbReference>
<dbReference type="SUPFAM" id="SSF54523">
    <property type="entry name" value="Pili subunits"/>
    <property type="match status" value="1"/>
</dbReference>
<comment type="caution">
    <text evidence="2">The sequence shown here is derived from an EMBL/GenBank/DDBJ whole genome shotgun (WGS) entry which is preliminary data.</text>
</comment>
<dbReference type="EMBL" id="WWCT01000029">
    <property type="protein sequence ID" value="MYN30033.1"/>
    <property type="molecule type" value="Genomic_DNA"/>
</dbReference>
<feature type="transmembrane region" description="Helical" evidence="1">
    <location>
        <begin position="12"/>
        <end position="33"/>
    </location>
</feature>
<dbReference type="Proteomes" id="UP000642144">
    <property type="component" value="Unassembled WGS sequence"/>
</dbReference>
<dbReference type="Gene3D" id="3.30.700.10">
    <property type="entry name" value="Glycoprotein, Type 4 Pilin"/>
    <property type="match status" value="1"/>
</dbReference>
<accession>A0ABW9W7S8</accession>
<name>A0ABW9W7S8_9BURK</name>
<keyword evidence="3" id="KW-1185">Reference proteome</keyword>
<sequence>MKPGGVASRQRAGGFTIVELVTVIVLVGILGAIGATRFFDNAAFENRAYVDQVRSLIRYAQKMAVAQNRLIFVRSDGNSFAICSNAACDANGMIIAPGGNNNGSAATRQFCLQGNVYAAQWLCIGRPATVVVAAEAARPELGAGGFFSFDGSGRPYNRNGAAMPAQQSNAAVVSLPAMTLSFTSGSNITRLNIWPETGYVQNAP</sequence>
<keyword evidence="1" id="KW-1133">Transmembrane helix</keyword>
<keyword evidence="1" id="KW-0812">Transmembrane</keyword>
<dbReference type="InterPro" id="IPR045584">
    <property type="entry name" value="Pilin-like"/>
</dbReference>
<evidence type="ECO:0000313" key="3">
    <source>
        <dbReference type="Proteomes" id="UP000642144"/>
    </source>
</evidence>
<evidence type="ECO:0000313" key="2">
    <source>
        <dbReference type="EMBL" id="MYN30033.1"/>
    </source>
</evidence>
<evidence type="ECO:0000256" key="1">
    <source>
        <dbReference type="SAM" id="Phobius"/>
    </source>
</evidence>
<keyword evidence="1" id="KW-0472">Membrane</keyword>
<protein>
    <submittedName>
        <fullName evidence="2">MSHA biogenesis protein MshC</fullName>
    </submittedName>
</protein>
<reference evidence="2 3" key="1">
    <citation type="submission" date="2019-12" db="EMBL/GenBank/DDBJ databases">
        <title>Novel species isolated from a subtropical stream in China.</title>
        <authorList>
            <person name="Lu H."/>
        </authorList>
    </citation>
    <scope>NUCLEOTIDE SEQUENCE [LARGE SCALE GENOMIC DNA]</scope>
    <source>
        <strain evidence="2 3">CY42W</strain>
    </source>
</reference>
<gene>
    <name evidence="2" type="ORF">GTP69_26850</name>
</gene>
<proteinExistence type="predicted"/>
<organism evidence="2 3">
    <name type="scientific">Duganella levis</name>
    <dbReference type="NCBI Taxonomy" id="2692169"/>
    <lineage>
        <taxon>Bacteria</taxon>
        <taxon>Pseudomonadati</taxon>
        <taxon>Pseudomonadota</taxon>
        <taxon>Betaproteobacteria</taxon>
        <taxon>Burkholderiales</taxon>
        <taxon>Oxalobacteraceae</taxon>
        <taxon>Telluria group</taxon>
        <taxon>Duganella</taxon>
    </lineage>
</organism>